<feature type="compositionally biased region" description="Acidic residues" evidence="1">
    <location>
        <begin position="191"/>
        <end position="200"/>
    </location>
</feature>
<feature type="compositionally biased region" description="Polar residues" evidence="1">
    <location>
        <begin position="235"/>
        <end position="250"/>
    </location>
</feature>
<feature type="compositionally biased region" description="Polar residues" evidence="1">
    <location>
        <begin position="171"/>
        <end position="187"/>
    </location>
</feature>
<reference evidence="2 3" key="1">
    <citation type="journal article" date="2012" name="BMC Genomics">
        <title>Sequencing the genome of Marssonina brunnea reveals fungus-poplar co-evolution.</title>
        <authorList>
            <person name="Zhu S."/>
            <person name="Cao Y.-Z."/>
            <person name="Jiang C."/>
            <person name="Tan B.-Y."/>
            <person name="Wang Z."/>
            <person name="Feng S."/>
            <person name="Zhang L."/>
            <person name="Su X.-H."/>
            <person name="Brejova B."/>
            <person name="Vinar T."/>
            <person name="Xu M."/>
            <person name="Wang M.-X."/>
            <person name="Zhang S.-G."/>
            <person name="Huang M.-R."/>
            <person name="Wu R."/>
            <person name="Zhou Y."/>
        </authorList>
    </citation>
    <scope>NUCLEOTIDE SEQUENCE [LARGE SCALE GENOMIC DNA]</scope>
    <source>
        <strain evidence="2 3">MB_m1</strain>
    </source>
</reference>
<accession>K1WSU0</accession>
<dbReference type="AlphaFoldDB" id="K1WSU0"/>
<dbReference type="HOGENOM" id="CLU_678064_0_0_1"/>
<dbReference type="EMBL" id="JH921439">
    <property type="protein sequence ID" value="EKD16116.1"/>
    <property type="molecule type" value="Genomic_DNA"/>
</dbReference>
<dbReference type="KEGG" id="mbe:MBM_05410"/>
<evidence type="ECO:0000256" key="1">
    <source>
        <dbReference type="SAM" id="MobiDB-lite"/>
    </source>
</evidence>
<feature type="region of interest" description="Disordered" evidence="1">
    <location>
        <begin position="20"/>
        <end position="55"/>
    </location>
</feature>
<evidence type="ECO:0000313" key="3">
    <source>
        <dbReference type="Proteomes" id="UP000006753"/>
    </source>
</evidence>
<feature type="region of interest" description="Disordered" evidence="1">
    <location>
        <begin position="81"/>
        <end position="111"/>
    </location>
</feature>
<name>K1WSU0_MARBU</name>
<dbReference type="InParanoid" id="K1WSU0"/>
<keyword evidence="3" id="KW-1185">Reference proteome</keyword>
<protein>
    <submittedName>
        <fullName evidence="2">Uncharacterized protein</fullName>
    </submittedName>
</protein>
<gene>
    <name evidence="2" type="ORF">MBM_05410</name>
</gene>
<dbReference type="GeneID" id="18761345"/>
<sequence>MFIRNSDIVAQNHEIDLSYSTAMRPEDQEVPHSNLRGEDDELSLSTTPMQQPLREEDIYGAYPPRRQVHLEQQVSVQEPEEDFFAGESRDQTSATPVAVATPSKNISPRVPDLAPKPVKCVSPRDVDEYTLKITQFPRSISREVSGIQHQGALLDGYEMSKRVAKKEEPTAPSSNRSKWLTAGSNLSDPIEFSDSDEETVDTGSVPLDTSPSDLETAVPAQLSPTLGKRPADNEVATSSGPNKSQIQPKTQPLMPKIAPHVRIYFSRAEAIRDRGGKQLTQKVSIHLFLKLSLGPGDIFDPEDQICWVKQQSTTDAHANFGSQNIVVFFDKLVEYLSAQMHLSASMIASFTADVIASGLLTLESWIIHPTADMISKGWETWKPKALKVAKIINADSGYLNSLHGLS</sequence>
<dbReference type="Proteomes" id="UP000006753">
    <property type="component" value="Unassembled WGS sequence"/>
</dbReference>
<organism evidence="2 3">
    <name type="scientific">Marssonina brunnea f. sp. multigermtubi (strain MB_m1)</name>
    <name type="common">Marssonina leaf spot fungus</name>
    <dbReference type="NCBI Taxonomy" id="1072389"/>
    <lineage>
        <taxon>Eukaryota</taxon>
        <taxon>Fungi</taxon>
        <taxon>Dikarya</taxon>
        <taxon>Ascomycota</taxon>
        <taxon>Pezizomycotina</taxon>
        <taxon>Leotiomycetes</taxon>
        <taxon>Helotiales</taxon>
        <taxon>Drepanopezizaceae</taxon>
        <taxon>Drepanopeziza</taxon>
    </lineage>
</organism>
<proteinExistence type="predicted"/>
<feature type="region of interest" description="Disordered" evidence="1">
    <location>
        <begin position="163"/>
        <end position="250"/>
    </location>
</feature>
<evidence type="ECO:0000313" key="2">
    <source>
        <dbReference type="EMBL" id="EKD16116.1"/>
    </source>
</evidence>
<dbReference type="OrthoDB" id="10398032at2759"/>
<dbReference type="RefSeq" id="XP_007293299.1">
    <property type="nucleotide sequence ID" value="XM_007293237.1"/>
</dbReference>